<dbReference type="GO" id="GO:0010181">
    <property type="term" value="F:FMN binding"/>
    <property type="evidence" value="ECO:0007669"/>
    <property type="project" value="InterPro"/>
</dbReference>
<comment type="similarity">
    <text evidence="1">Belongs to the NADH:flavin oxidoreductase/NADH oxidase family.</text>
</comment>
<keyword evidence="4" id="KW-0560">Oxidoreductase</keyword>
<comment type="caution">
    <text evidence="6">The sequence shown here is derived from an EMBL/GenBank/DDBJ whole genome shotgun (WGS) entry which is preliminary data.</text>
</comment>
<organism evidence="6 7">
    <name type="scientific">Verticillium longisporum</name>
    <name type="common">Verticillium dahliae var. longisporum</name>
    <dbReference type="NCBI Taxonomy" id="100787"/>
    <lineage>
        <taxon>Eukaryota</taxon>
        <taxon>Fungi</taxon>
        <taxon>Dikarya</taxon>
        <taxon>Ascomycota</taxon>
        <taxon>Pezizomycotina</taxon>
        <taxon>Sordariomycetes</taxon>
        <taxon>Hypocreomycetidae</taxon>
        <taxon>Glomerellales</taxon>
        <taxon>Plectosphaerellaceae</taxon>
        <taxon>Verticillium</taxon>
    </lineage>
</organism>
<dbReference type="PANTHER" id="PTHR43656:SF2">
    <property type="entry name" value="BINDING OXIDOREDUCTASE, PUTATIVE (AFU_ORTHOLOGUE AFUA_2G08260)-RELATED"/>
    <property type="match status" value="1"/>
</dbReference>
<evidence type="ECO:0000313" key="7">
    <source>
        <dbReference type="Proteomes" id="UP000689129"/>
    </source>
</evidence>
<dbReference type="OrthoDB" id="1663137at2759"/>
<gene>
    <name evidence="6" type="ORF">HYQ45_003762</name>
</gene>
<dbReference type="Pfam" id="PF00724">
    <property type="entry name" value="Oxidored_FMN"/>
    <property type="match status" value="1"/>
</dbReference>
<sequence>MDLQISKPLTLKCGLTLPNRLVKAAMTEQLADTKSHLPTPSFLRPYKAWAAGGWGLVLTGNVQVDEVHLGQPRDTAVSSAVEASTVLASFKEWAAVCNAHGTPTIVQINHPGRQSPPGAGDRSFFAKTLAPSAVPLRLGDDPISRALSAIAFGTPKAMSVDEIKDVIRRFAETARITAEAGFQGVQVHGAHGYLVAQFLSAKTNTRTDAYGGSPAKRARFAVEIVEAIRAVVPKEFCVGIKLNSVDHQSKAELSDCVEQLKLIAQAGVDFIEVSGGSYEDPTMSRGPSAVEGKSERTKAREAFFLDFAAAIRDQFPDVPLVVTGGFRTRQGMESAVRDGGCDAVGVGRPAVLNPSLPLNTVFNKEIDDASAKLYAKKIESPWFLQKIGLKNVGAGIEISWYSKAMGDIDPTKASL</sequence>
<dbReference type="PANTHER" id="PTHR43656">
    <property type="entry name" value="BINDING OXIDOREDUCTASE, PUTATIVE (AFU_ORTHOLOGUE AFUA_2G08260)-RELATED"/>
    <property type="match status" value="1"/>
</dbReference>
<evidence type="ECO:0000256" key="2">
    <source>
        <dbReference type="ARBA" id="ARBA00022630"/>
    </source>
</evidence>
<proteinExistence type="inferred from homology"/>
<dbReference type="AlphaFoldDB" id="A0A8I3AU07"/>
<evidence type="ECO:0000256" key="3">
    <source>
        <dbReference type="ARBA" id="ARBA00022643"/>
    </source>
</evidence>
<evidence type="ECO:0000259" key="5">
    <source>
        <dbReference type="Pfam" id="PF00724"/>
    </source>
</evidence>
<dbReference type="InterPro" id="IPR001155">
    <property type="entry name" value="OxRdtase_FMN_N"/>
</dbReference>
<feature type="domain" description="NADH:flavin oxidoreductase/NADH oxidase N-terminal" evidence="5">
    <location>
        <begin position="7"/>
        <end position="357"/>
    </location>
</feature>
<dbReference type="CDD" id="cd04733">
    <property type="entry name" value="OYE_like_2_FMN"/>
    <property type="match status" value="1"/>
</dbReference>
<dbReference type="SMR" id="A0A8I3AU07"/>
<accession>A0A8I3AU07</accession>
<keyword evidence="3" id="KW-0288">FMN</keyword>
<evidence type="ECO:0000256" key="1">
    <source>
        <dbReference type="ARBA" id="ARBA00005979"/>
    </source>
</evidence>
<dbReference type="Proteomes" id="UP000689129">
    <property type="component" value="Unassembled WGS sequence"/>
</dbReference>
<protein>
    <submittedName>
        <fullName evidence="6">NADH-dependent flavin oxidoreductase iccG like protein</fullName>
    </submittedName>
</protein>
<name>A0A8I3AU07_VERLO</name>
<evidence type="ECO:0000313" key="6">
    <source>
        <dbReference type="EMBL" id="KAG7139181.1"/>
    </source>
</evidence>
<evidence type="ECO:0000256" key="4">
    <source>
        <dbReference type="ARBA" id="ARBA00023002"/>
    </source>
</evidence>
<keyword evidence="2" id="KW-0285">Flavoprotein</keyword>
<dbReference type="GO" id="GO:0016491">
    <property type="term" value="F:oxidoreductase activity"/>
    <property type="evidence" value="ECO:0007669"/>
    <property type="project" value="UniProtKB-KW"/>
</dbReference>
<reference evidence="6" key="1">
    <citation type="journal article" date="2021" name="Mol. Plant Pathol.">
        <title>A 20-kb lineage-specific genomic region tames virulence in pathogenic amphidiploid Verticillium longisporum.</title>
        <authorList>
            <person name="Harting R."/>
            <person name="Starke J."/>
            <person name="Kusch H."/>
            <person name="Poggeler S."/>
            <person name="Maurus I."/>
            <person name="Schluter R."/>
            <person name="Landesfeind M."/>
            <person name="Bulla I."/>
            <person name="Nowrousian M."/>
            <person name="de Jonge R."/>
            <person name="Stahlhut G."/>
            <person name="Hoff K.J."/>
            <person name="Asshauer K.P."/>
            <person name="Thurmer A."/>
            <person name="Stanke M."/>
            <person name="Daniel R."/>
            <person name="Morgenstern B."/>
            <person name="Thomma B.P.H.J."/>
            <person name="Kronstad J.W."/>
            <person name="Braus-Stromeyer S.A."/>
            <person name="Braus G.H."/>
        </authorList>
    </citation>
    <scope>NUCLEOTIDE SEQUENCE</scope>
    <source>
        <strain evidence="6">Vl32</strain>
    </source>
</reference>
<dbReference type="EMBL" id="JAEMWZ010000062">
    <property type="protein sequence ID" value="KAG7139181.1"/>
    <property type="molecule type" value="Genomic_DNA"/>
</dbReference>
<dbReference type="InterPro" id="IPR051799">
    <property type="entry name" value="NADH_flavin_oxidoreductase"/>
</dbReference>